<evidence type="ECO:0000313" key="2">
    <source>
        <dbReference type="EMBL" id="MED6215787.1"/>
    </source>
</evidence>
<gene>
    <name evidence="2" type="ORF">PIB30_001405</name>
</gene>
<proteinExistence type="predicted"/>
<feature type="region of interest" description="Disordered" evidence="1">
    <location>
        <begin position="54"/>
        <end position="85"/>
    </location>
</feature>
<organism evidence="2 3">
    <name type="scientific">Stylosanthes scabra</name>
    <dbReference type="NCBI Taxonomy" id="79078"/>
    <lineage>
        <taxon>Eukaryota</taxon>
        <taxon>Viridiplantae</taxon>
        <taxon>Streptophyta</taxon>
        <taxon>Embryophyta</taxon>
        <taxon>Tracheophyta</taxon>
        <taxon>Spermatophyta</taxon>
        <taxon>Magnoliopsida</taxon>
        <taxon>eudicotyledons</taxon>
        <taxon>Gunneridae</taxon>
        <taxon>Pentapetalae</taxon>
        <taxon>rosids</taxon>
        <taxon>fabids</taxon>
        <taxon>Fabales</taxon>
        <taxon>Fabaceae</taxon>
        <taxon>Papilionoideae</taxon>
        <taxon>50 kb inversion clade</taxon>
        <taxon>dalbergioids sensu lato</taxon>
        <taxon>Dalbergieae</taxon>
        <taxon>Pterocarpus clade</taxon>
        <taxon>Stylosanthes</taxon>
    </lineage>
</organism>
<protein>
    <submittedName>
        <fullName evidence="2">Uncharacterized protein</fullName>
    </submittedName>
</protein>
<accession>A0ABU6YZK5</accession>
<comment type="caution">
    <text evidence="2">The sequence shown here is derived from an EMBL/GenBank/DDBJ whole genome shotgun (WGS) entry which is preliminary data.</text>
</comment>
<dbReference type="Proteomes" id="UP001341840">
    <property type="component" value="Unassembled WGS sequence"/>
</dbReference>
<sequence>MAYRFFAVLPDRSCRYRVFWLINDEHVRAMFASHDRILSNQVMDLYVQILDSRTTTPGAGETESDGEDLGDSEGGSSGSGSGDDEFSHLIKLCVKKRNNKV</sequence>
<feature type="compositionally biased region" description="Acidic residues" evidence="1">
    <location>
        <begin position="62"/>
        <end position="71"/>
    </location>
</feature>
<reference evidence="2 3" key="1">
    <citation type="journal article" date="2023" name="Plants (Basel)">
        <title>Bridging the Gap: Combining Genomics and Transcriptomics Approaches to Understand Stylosanthes scabra, an Orphan Legume from the Brazilian Caatinga.</title>
        <authorList>
            <person name="Ferreira-Neto J.R.C."/>
            <person name="da Silva M.D."/>
            <person name="Binneck E."/>
            <person name="de Melo N.F."/>
            <person name="da Silva R.H."/>
            <person name="de Melo A.L.T.M."/>
            <person name="Pandolfi V."/>
            <person name="Bustamante F.O."/>
            <person name="Brasileiro-Vidal A.C."/>
            <person name="Benko-Iseppon A.M."/>
        </authorList>
    </citation>
    <scope>NUCLEOTIDE SEQUENCE [LARGE SCALE GENOMIC DNA]</scope>
    <source>
        <tissue evidence="2">Leaves</tissue>
    </source>
</reference>
<dbReference type="EMBL" id="JASCZI010271863">
    <property type="protein sequence ID" value="MED6215787.1"/>
    <property type="molecule type" value="Genomic_DNA"/>
</dbReference>
<keyword evidence="3" id="KW-1185">Reference proteome</keyword>
<feature type="compositionally biased region" description="Gly residues" evidence="1">
    <location>
        <begin position="72"/>
        <end position="81"/>
    </location>
</feature>
<evidence type="ECO:0000256" key="1">
    <source>
        <dbReference type="SAM" id="MobiDB-lite"/>
    </source>
</evidence>
<name>A0ABU6YZK5_9FABA</name>
<evidence type="ECO:0000313" key="3">
    <source>
        <dbReference type="Proteomes" id="UP001341840"/>
    </source>
</evidence>